<dbReference type="RefSeq" id="WP_013680650.1">
    <property type="nucleotide sequence ID" value="NC_015315.1"/>
</dbReference>
<dbReference type="eggNOG" id="arCOG05420">
    <property type="taxonomic scope" value="Archaea"/>
</dbReference>
<dbReference type="EMBL" id="CP002590">
    <property type="protein sequence ID" value="AEA13315.1"/>
    <property type="molecule type" value="Genomic_DNA"/>
</dbReference>
<reference evidence="1 2" key="1">
    <citation type="journal article" date="2011" name="J. Bacteriol.">
        <title>Complete genome sequence of the thermoacidophilic crenarchaeon Thermoproteus uzoniensis 768-20.</title>
        <authorList>
            <person name="Mardanov A.V."/>
            <person name="Gumerov V.M."/>
            <person name="Beletsky A.V."/>
            <person name="Prokofeva M.I."/>
            <person name="Bonch-Osmolovskaya E.A."/>
            <person name="Ravin N.V."/>
            <person name="Skryabin K.G."/>
        </authorList>
    </citation>
    <scope>NUCLEOTIDE SEQUENCE [LARGE SCALE GENOMIC DNA]</scope>
    <source>
        <strain evidence="1 2">768-20</strain>
    </source>
</reference>
<dbReference type="KEGG" id="tuz:TUZN_1855"/>
<dbReference type="STRING" id="999630.TUZN_1855"/>
<dbReference type="OrthoDB" id="25745at2157"/>
<keyword evidence="2" id="KW-1185">Reference proteome</keyword>
<dbReference type="HOGENOM" id="CLU_2802428_0_0_2"/>
<accession>F2L403</accession>
<protein>
    <submittedName>
        <fullName evidence="1">Uncharacterized protein</fullName>
    </submittedName>
</protein>
<name>F2L403_THEU7</name>
<sequence>MISVERAGGSIKLKAVVSGKEYVAIGLRSDYPTVLGLLVIQMLKDGVSPDHICQAVKEALQHL</sequence>
<reference key="2">
    <citation type="submission" date="2011-03" db="EMBL/GenBank/DDBJ databases">
        <title>Complete genome sequence of the thermoacidophilic crenarchaeon Thermoproteus uzoniensis 768-20.</title>
        <authorList>
            <person name="Mardanov A.V."/>
            <person name="Gumerov V.M."/>
            <person name="Beletsky A.V."/>
            <person name="Prokofeva M.I."/>
            <person name="Bonch-Osmolovskaya E.A."/>
            <person name="Ravin N.V."/>
            <person name="Skryabin K.G."/>
        </authorList>
    </citation>
    <scope>NUCLEOTIDE SEQUENCE</scope>
    <source>
        <strain>768-20</strain>
    </source>
</reference>
<gene>
    <name evidence="1" type="ordered locus">TUZN_1855</name>
</gene>
<evidence type="ECO:0000313" key="1">
    <source>
        <dbReference type="EMBL" id="AEA13315.1"/>
    </source>
</evidence>
<dbReference type="GeneID" id="10361368"/>
<dbReference type="Proteomes" id="UP000008138">
    <property type="component" value="Chromosome"/>
</dbReference>
<organism evidence="1 2">
    <name type="scientific">Thermoproteus uzoniensis (strain 768-20)</name>
    <dbReference type="NCBI Taxonomy" id="999630"/>
    <lineage>
        <taxon>Archaea</taxon>
        <taxon>Thermoproteota</taxon>
        <taxon>Thermoprotei</taxon>
        <taxon>Thermoproteales</taxon>
        <taxon>Thermoproteaceae</taxon>
        <taxon>Thermoproteus</taxon>
    </lineage>
</organism>
<evidence type="ECO:0000313" key="2">
    <source>
        <dbReference type="Proteomes" id="UP000008138"/>
    </source>
</evidence>
<dbReference type="AlphaFoldDB" id="F2L403"/>
<proteinExistence type="predicted"/>